<accession>A0A9J6GPU3</accession>
<evidence type="ECO:0000313" key="1">
    <source>
        <dbReference type="EMBL" id="KAH9380518.1"/>
    </source>
</evidence>
<sequence>MPFLSKYGLNSQSYSVVFDIRFLYSTPLSCGRQYVECTIPYKIGRDSEKASSFQHSHGMGRKRKLHANYAKHYPDFEATSSNDLVVCNLCRVQVSTANEIGALGIADPES</sequence>
<gene>
    <name evidence="1" type="ORF">HPB48_008453</name>
</gene>
<organism evidence="1 2">
    <name type="scientific">Haemaphysalis longicornis</name>
    <name type="common">Bush tick</name>
    <dbReference type="NCBI Taxonomy" id="44386"/>
    <lineage>
        <taxon>Eukaryota</taxon>
        <taxon>Metazoa</taxon>
        <taxon>Ecdysozoa</taxon>
        <taxon>Arthropoda</taxon>
        <taxon>Chelicerata</taxon>
        <taxon>Arachnida</taxon>
        <taxon>Acari</taxon>
        <taxon>Parasitiformes</taxon>
        <taxon>Ixodida</taxon>
        <taxon>Ixodoidea</taxon>
        <taxon>Ixodidae</taxon>
        <taxon>Haemaphysalinae</taxon>
        <taxon>Haemaphysalis</taxon>
    </lineage>
</organism>
<reference evidence="1 2" key="1">
    <citation type="journal article" date="2020" name="Cell">
        <title>Large-Scale Comparative Analyses of Tick Genomes Elucidate Their Genetic Diversity and Vector Capacities.</title>
        <authorList>
            <consortium name="Tick Genome and Microbiome Consortium (TIGMIC)"/>
            <person name="Jia N."/>
            <person name="Wang J."/>
            <person name="Shi W."/>
            <person name="Du L."/>
            <person name="Sun Y."/>
            <person name="Zhan W."/>
            <person name="Jiang J.F."/>
            <person name="Wang Q."/>
            <person name="Zhang B."/>
            <person name="Ji P."/>
            <person name="Bell-Sakyi L."/>
            <person name="Cui X.M."/>
            <person name="Yuan T.T."/>
            <person name="Jiang B.G."/>
            <person name="Yang W.F."/>
            <person name="Lam T.T."/>
            <person name="Chang Q.C."/>
            <person name="Ding S.J."/>
            <person name="Wang X.J."/>
            <person name="Zhu J.G."/>
            <person name="Ruan X.D."/>
            <person name="Zhao L."/>
            <person name="Wei J.T."/>
            <person name="Ye R.Z."/>
            <person name="Que T.C."/>
            <person name="Du C.H."/>
            <person name="Zhou Y.H."/>
            <person name="Cheng J.X."/>
            <person name="Dai P.F."/>
            <person name="Guo W.B."/>
            <person name="Han X.H."/>
            <person name="Huang E.J."/>
            <person name="Li L.F."/>
            <person name="Wei W."/>
            <person name="Gao Y.C."/>
            <person name="Liu J.Z."/>
            <person name="Shao H.Z."/>
            <person name="Wang X."/>
            <person name="Wang C.C."/>
            <person name="Yang T.C."/>
            <person name="Huo Q.B."/>
            <person name="Li W."/>
            <person name="Chen H.Y."/>
            <person name="Chen S.E."/>
            <person name="Zhou L.G."/>
            <person name="Ni X.B."/>
            <person name="Tian J.H."/>
            <person name="Sheng Y."/>
            <person name="Liu T."/>
            <person name="Pan Y.S."/>
            <person name="Xia L.Y."/>
            <person name="Li J."/>
            <person name="Zhao F."/>
            <person name="Cao W.C."/>
        </authorList>
    </citation>
    <scope>NUCLEOTIDE SEQUENCE [LARGE SCALE GENOMIC DNA]</scope>
    <source>
        <strain evidence="1">HaeL-2018</strain>
    </source>
</reference>
<evidence type="ECO:0000313" key="2">
    <source>
        <dbReference type="Proteomes" id="UP000821853"/>
    </source>
</evidence>
<keyword evidence="2" id="KW-1185">Reference proteome</keyword>
<dbReference type="Proteomes" id="UP000821853">
    <property type="component" value="Chromosome 8"/>
</dbReference>
<dbReference type="AlphaFoldDB" id="A0A9J6GPU3"/>
<dbReference type="EMBL" id="JABSTR010000010">
    <property type="protein sequence ID" value="KAH9380518.1"/>
    <property type="molecule type" value="Genomic_DNA"/>
</dbReference>
<proteinExistence type="predicted"/>
<comment type="caution">
    <text evidence="1">The sequence shown here is derived from an EMBL/GenBank/DDBJ whole genome shotgun (WGS) entry which is preliminary data.</text>
</comment>
<name>A0A9J6GPU3_HAELO</name>
<dbReference type="VEuPathDB" id="VectorBase:HLOH_054231"/>
<protein>
    <submittedName>
        <fullName evidence="1">Uncharacterized protein</fullName>
    </submittedName>
</protein>